<dbReference type="GO" id="GO:0016491">
    <property type="term" value="F:oxidoreductase activity"/>
    <property type="evidence" value="ECO:0007669"/>
    <property type="project" value="UniProtKB-KW"/>
</dbReference>
<dbReference type="InterPro" id="IPR003680">
    <property type="entry name" value="Flavodoxin_fold"/>
</dbReference>
<keyword evidence="5" id="KW-1185">Reference proteome</keyword>
<dbReference type="EC" id="1.-.-.-" evidence="4"/>
<feature type="domain" description="Flavodoxin-like fold" evidence="3">
    <location>
        <begin position="6"/>
        <end position="178"/>
    </location>
</feature>
<accession>A0ABU3PH92</accession>
<dbReference type="PANTHER" id="PTHR43278:SF4">
    <property type="entry name" value="NAD(P)H-DEPENDENT FMN-CONTAINING OXIDOREDUCTASE YWQN-RELATED"/>
    <property type="match status" value="1"/>
</dbReference>
<keyword evidence="1" id="KW-0285">Flavoprotein</keyword>
<organism evidence="4 5">
    <name type="scientific">Roseateles aquae</name>
    <dbReference type="NCBI Taxonomy" id="3077235"/>
    <lineage>
        <taxon>Bacteria</taxon>
        <taxon>Pseudomonadati</taxon>
        <taxon>Pseudomonadota</taxon>
        <taxon>Betaproteobacteria</taxon>
        <taxon>Burkholderiales</taxon>
        <taxon>Sphaerotilaceae</taxon>
        <taxon>Roseateles</taxon>
    </lineage>
</organism>
<dbReference type="Pfam" id="PF02525">
    <property type="entry name" value="Flavodoxin_2"/>
    <property type="match status" value="1"/>
</dbReference>
<keyword evidence="4" id="KW-0560">Oxidoreductase</keyword>
<keyword evidence="2" id="KW-0288">FMN</keyword>
<dbReference type="EMBL" id="JAVXZY010000011">
    <property type="protein sequence ID" value="MDT9001928.1"/>
    <property type="molecule type" value="Genomic_DNA"/>
</dbReference>
<dbReference type="RefSeq" id="WP_315652810.1">
    <property type="nucleotide sequence ID" value="NZ_JAVXZY010000011.1"/>
</dbReference>
<dbReference type="Gene3D" id="3.40.50.360">
    <property type="match status" value="1"/>
</dbReference>
<sequence>MTEKTALFLLASTRVDGVLGNTEALARHAAAGLPADVTQHWESLARRELPAFVDRRHDVGSYPMPEGDALELLQLTLAADELVLVAPVYWYSLPSPLKLYLDHFSAWMRVPGLDFKARMAGKRCWLITTSGDRAKAQPMMDSVRLCAEFLGMDWCGALWGKGGAPGAVEQDTEALAAAAAFFETRR</sequence>
<dbReference type="InterPro" id="IPR051796">
    <property type="entry name" value="ISF_SsuE-like"/>
</dbReference>
<dbReference type="SUPFAM" id="SSF52218">
    <property type="entry name" value="Flavoproteins"/>
    <property type="match status" value="1"/>
</dbReference>
<name>A0ABU3PH92_9BURK</name>
<evidence type="ECO:0000256" key="1">
    <source>
        <dbReference type="ARBA" id="ARBA00022630"/>
    </source>
</evidence>
<gene>
    <name evidence="4" type="ORF">RQP53_21810</name>
</gene>
<evidence type="ECO:0000313" key="4">
    <source>
        <dbReference type="EMBL" id="MDT9001928.1"/>
    </source>
</evidence>
<evidence type="ECO:0000313" key="5">
    <source>
        <dbReference type="Proteomes" id="UP001246372"/>
    </source>
</evidence>
<dbReference type="PANTHER" id="PTHR43278">
    <property type="entry name" value="NAD(P)H-DEPENDENT FMN-CONTAINING OXIDOREDUCTASE YWQN-RELATED"/>
    <property type="match status" value="1"/>
</dbReference>
<dbReference type="InterPro" id="IPR029039">
    <property type="entry name" value="Flavoprotein-like_sf"/>
</dbReference>
<evidence type="ECO:0000259" key="3">
    <source>
        <dbReference type="Pfam" id="PF02525"/>
    </source>
</evidence>
<evidence type="ECO:0000256" key="2">
    <source>
        <dbReference type="ARBA" id="ARBA00022643"/>
    </source>
</evidence>
<dbReference type="Proteomes" id="UP001246372">
    <property type="component" value="Unassembled WGS sequence"/>
</dbReference>
<comment type="caution">
    <text evidence="4">The sequence shown here is derived from an EMBL/GenBank/DDBJ whole genome shotgun (WGS) entry which is preliminary data.</text>
</comment>
<proteinExistence type="predicted"/>
<protein>
    <submittedName>
        <fullName evidence="4">NAD(P)H-dependent oxidoreductase</fullName>
        <ecNumber evidence="4">1.-.-.-</ecNumber>
    </submittedName>
</protein>
<reference evidence="4" key="1">
    <citation type="submission" date="2023-09" db="EMBL/GenBank/DDBJ databases">
        <title>Paucibacter sp. APW11 Genome sequencing and assembly.</title>
        <authorList>
            <person name="Kim I."/>
        </authorList>
    </citation>
    <scope>NUCLEOTIDE SEQUENCE</scope>
    <source>
        <strain evidence="4">APW11</strain>
    </source>
</reference>